<dbReference type="Proteomes" id="UP000255365">
    <property type="component" value="Unassembled WGS sequence"/>
</dbReference>
<reference evidence="2 3" key="1">
    <citation type="submission" date="2018-07" db="EMBL/GenBank/DDBJ databases">
        <title>Genome sequencing of rice bacterial endophytes.</title>
        <authorList>
            <person name="Venturi V."/>
        </authorList>
    </citation>
    <scope>NUCLEOTIDE SEQUENCE [LARGE SCALE GENOMIC DNA]</scope>
    <source>
        <strain evidence="2 3">E2333</strain>
    </source>
</reference>
<comment type="caution">
    <text evidence="2">The sequence shown here is derived from an EMBL/GenBank/DDBJ whole genome shotgun (WGS) entry which is preliminary data.</text>
</comment>
<gene>
    <name evidence="2" type="ORF">DEU51_105226</name>
</gene>
<protein>
    <recommendedName>
        <fullName evidence="1">Dermonecrotic toxin N-terminal domain-containing protein</fullName>
    </recommendedName>
</protein>
<accession>A0A370SP47</accession>
<dbReference type="Pfam" id="PF20178">
    <property type="entry name" value="ToxA_N"/>
    <property type="match status" value="1"/>
</dbReference>
<dbReference type="EMBL" id="QRAV01000005">
    <property type="protein sequence ID" value="RDL21514.1"/>
    <property type="molecule type" value="Genomic_DNA"/>
</dbReference>
<evidence type="ECO:0000313" key="2">
    <source>
        <dbReference type="EMBL" id="RDL21514.1"/>
    </source>
</evidence>
<name>A0A370SP47_PSEJE</name>
<dbReference type="RefSeq" id="WP_115146662.1">
    <property type="nucleotide sequence ID" value="NZ_QRAV01000005.1"/>
</dbReference>
<sequence>MPEVSIPSAVDVLTQLVTGPSLREVATTTLRQALKTLYPNLEIDPQRAMVATPTWVITDEHATPGADKFESLTDALVRLGLSGTTVTYLDDEHFLTLQPTVSPAIQLPVKISAIARLINELAPLLFVAYKEQHINYWSENTAANHPRWYQLSDGLRRLWNVDASLGWGADEQAMALAVFNNPDKRKRTNDKYKTRACLIDLDHGEGNARKHATLLNTAVLIGTLGQRTLVLTHSVVQGFRRFASVDEIGNALPHRFREGASAKGLSWRLVEPEGDFFNHQACTVIALEADALGQINFFEGPILNRLYPHAGTAGNHQQPIPRLKPHIERLRPMLPGWLDAASPADQTLYGRHLLDLTVVQHANQGKSFQSEVKDLQTFTREALTAQILKDHPTATDIKLDDIEMTIVSLVIWGTFIVPGEFQTKTLTLLELALQNLAGLPLGNKRVAYKDGSALPQWMTVTFVEELVKTVDIGSTYPSYLKKKLVDDATQAAALQDLYSQQLPLELPLLALQHKIRGEAGITELGYRYVVAALSSVAADRQVDGQDIVIRPLAFVTHRSTSRADTVDNMFVIGPRDPDKGPCLLYRPLFEKALIQYPGPTNLLYAIKHSQDLRESVLAWLPDSVRFNFSQYVFAARVPSVWVIPEIVVHPLTLIDMSRPVTLGTDVIEGDVLATLHKTNVQAVITQADRQSVSNAEARWATLKRGGWALFNAALPFLGRGVAIAAWIWQIMDDLQEVSDAANQQSGKVAWSALADILLALGMVLAHRAAVGHKPAHKAISAVDAWESPTPQPVPELINPVRAPDIAGSELVANHGTSINTIAALEQSNHSLAALLDRLNVSKPETLGTAASEGPYQHLYQHGGKWYAPVDKRWFQVQINEDERVQIIDSSRQPPGTGPFLVRSAAGQWVVDLRLRLSGGSLSSRRRQVQRQNMQRISQHRSAISAFDLTMPSKLTELTEARTAMDAALPETAKTARKKYLDLLDSQLQEYGENINQIRLLNSLQEVPNFRAVITERLEMQLFLGQEWLMENGRDFQANIRATTMAIEDRKQSSSQRFIQTCEEMSDQTQGIMEKIDASHARFAELERLGEGAVEILIKYRKTLPDYDLNDFKLLQICLGQEICVKPGTTAVRAQVQGTMEQLIESAALNVQSSLNLSTDESLHNLGERIDTLNHLTRQFAAVDQGFGDIAAEFADQLNLPRLARVRERVKEFSDIAVTQLAGLLRDRRLVEPQAGPSRPAGMNTRKIIKTRSRGTLVGVPKTATEDGPSDLVELRSNMTGVIATFQEESPGVWVEHITATPTTQLPKPPSRLNLNRSIRAGQALLDGLAEFHRVTDARIKRGPRLPVEVEEEYHRHAALLRKANADIDEALTARNATADLDNPTQELGHALEKAAKALDEKGTSTRARMIKQQMPTGAGVEWLKNHGEVTIAKILTRRELKSRPNDFLDEYEVRDIKTSKVVCYAHFHYSSVSAPLTPFLAGHLKTNAQRHLGGTYELRGLNNQQVIDIHRSEISTQLAETLFFTPAKPAATGPTQL</sequence>
<evidence type="ECO:0000313" key="3">
    <source>
        <dbReference type="Proteomes" id="UP000255365"/>
    </source>
</evidence>
<organism evidence="2 3">
    <name type="scientific">Pseudomonas jessenii</name>
    <dbReference type="NCBI Taxonomy" id="77298"/>
    <lineage>
        <taxon>Bacteria</taxon>
        <taxon>Pseudomonadati</taxon>
        <taxon>Pseudomonadota</taxon>
        <taxon>Gammaproteobacteria</taxon>
        <taxon>Pseudomonadales</taxon>
        <taxon>Pseudomonadaceae</taxon>
        <taxon>Pseudomonas</taxon>
    </lineage>
</organism>
<evidence type="ECO:0000259" key="1">
    <source>
        <dbReference type="Pfam" id="PF20178"/>
    </source>
</evidence>
<dbReference type="InterPro" id="IPR046673">
    <property type="entry name" value="ToxA_N"/>
</dbReference>
<proteinExistence type="predicted"/>
<feature type="domain" description="Dermonecrotic toxin N-terminal" evidence="1">
    <location>
        <begin position="371"/>
        <end position="616"/>
    </location>
</feature>